<name>A0A1H6XWG8_9FIRM</name>
<accession>A0A1H6XWG8</accession>
<dbReference type="Pfam" id="PF08942">
    <property type="entry name" value="DUF1919"/>
    <property type="match status" value="1"/>
</dbReference>
<evidence type="ECO:0000313" key="2">
    <source>
        <dbReference type="Proteomes" id="UP000183028"/>
    </source>
</evidence>
<protein>
    <recommendedName>
        <fullName evidence="3">DUF1919 domain-containing protein</fullName>
    </recommendedName>
</protein>
<sequence length="168" mass="20364">MKMKFLSPTINLSFEMNEYIKFLQNIKWYLDQEIVEINDERFSFPTGMLGDIEIRFNHYKTFEEAVNKWNERKKRINWDNLFIMGIDGDGCTYESIRAFDALPYKNKVIFTHIPYPEFKSAFYIKGFEKEQGVKVLIYFKKQFFIRRYLDDFDYISFLNKGIIKGEKE</sequence>
<dbReference type="InterPro" id="IPR037226">
    <property type="entry name" value="CAC2185-like_sf"/>
</dbReference>
<evidence type="ECO:0000313" key="1">
    <source>
        <dbReference type="EMBL" id="SEJ31964.1"/>
    </source>
</evidence>
<proteinExistence type="predicted"/>
<evidence type="ECO:0008006" key="3">
    <source>
        <dbReference type="Google" id="ProtNLM"/>
    </source>
</evidence>
<dbReference type="InterPro" id="IPR015037">
    <property type="entry name" value="DUF1919"/>
</dbReference>
<gene>
    <name evidence="1" type="ORF">SAMN04487834_11063</name>
</gene>
<keyword evidence="2" id="KW-1185">Reference proteome</keyword>
<reference evidence="2" key="1">
    <citation type="submission" date="2016-10" db="EMBL/GenBank/DDBJ databases">
        <authorList>
            <person name="Varghese N."/>
        </authorList>
    </citation>
    <scope>NUCLEOTIDE SEQUENCE [LARGE SCALE GENOMIC DNA]</scope>
    <source>
        <strain evidence="2">DSM 20406</strain>
    </source>
</reference>
<dbReference type="EMBL" id="FNYK01000106">
    <property type="protein sequence ID" value="SEJ31964.1"/>
    <property type="molecule type" value="Genomic_DNA"/>
</dbReference>
<dbReference type="Proteomes" id="UP000183028">
    <property type="component" value="Unassembled WGS sequence"/>
</dbReference>
<dbReference type="AlphaFoldDB" id="A0A1H6XWG8"/>
<organism evidence="1 2">
    <name type="scientific">Sharpea azabuensis</name>
    <dbReference type="NCBI Taxonomy" id="322505"/>
    <lineage>
        <taxon>Bacteria</taxon>
        <taxon>Bacillati</taxon>
        <taxon>Bacillota</taxon>
        <taxon>Erysipelotrichia</taxon>
        <taxon>Erysipelotrichales</taxon>
        <taxon>Coprobacillaceae</taxon>
        <taxon>Sharpea</taxon>
    </lineage>
</organism>
<dbReference type="SUPFAM" id="SSF142795">
    <property type="entry name" value="CAC2185-like"/>
    <property type="match status" value="1"/>
</dbReference>